<dbReference type="InterPro" id="IPR001841">
    <property type="entry name" value="Znf_RING"/>
</dbReference>
<keyword evidence="6" id="KW-0833">Ubl conjugation pathway</keyword>
<dbReference type="EC" id="2.3.2.27" evidence="2"/>
<name>A0A8I6S409_CIMLE</name>
<dbReference type="GO" id="GO:0008270">
    <property type="term" value="F:zinc ion binding"/>
    <property type="evidence" value="ECO:0007669"/>
    <property type="project" value="UniProtKB-KW"/>
</dbReference>
<dbReference type="SMART" id="SM00184">
    <property type="entry name" value="RING"/>
    <property type="match status" value="1"/>
</dbReference>
<keyword evidence="4" id="KW-0479">Metal-binding</keyword>
<dbReference type="GO" id="GO:0016567">
    <property type="term" value="P:protein ubiquitination"/>
    <property type="evidence" value="ECO:0007669"/>
    <property type="project" value="UniProtKB-ARBA"/>
</dbReference>
<dbReference type="EnsemblMetazoa" id="XM_014397507.1">
    <property type="protein sequence ID" value="XP_014252993.1"/>
    <property type="gene ID" value="LOC106668604"/>
</dbReference>
<dbReference type="PROSITE" id="PS50089">
    <property type="entry name" value="ZF_RING_2"/>
    <property type="match status" value="1"/>
</dbReference>
<dbReference type="FunFam" id="3.30.40.10:FF:000127">
    <property type="entry name" value="E3 ubiquitin-protein ligase RNF181"/>
    <property type="match status" value="1"/>
</dbReference>
<keyword evidence="12" id="KW-1185">Reference proteome</keyword>
<evidence type="ECO:0000256" key="6">
    <source>
        <dbReference type="ARBA" id="ARBA00022786"/>
    </source>
</evidence>
<dbReference type="EnsemblMetazoa" id="XM_014397508.1">
    <property type="protein sequence ID" value="XP_014252994.1"/>
    <property type="gene ID" value="LOC106668604"/>
</dbReference>
<gene>
    <name evidence="11" type="primary">106668604</name>
</gene>
<dbReference type="InterPro" id="IPR051834">
    <property type="entry name" value="RING_finger_E3_ligase"/>
</dbReference>
<dbReference type="OrthoDB" id="21204at2759"/>
<dbReference type="EnsemblMetazoa" id="XM_014397511.1">
    <property type="protein sequence ID" value="XP_014252997.1"/>
    <property type="gene ID" value="LOC106668604"/>
</dbReference>
<dbReference type="KEGG" id="clec:106668604"/>
<dbReference type="GO" id="GO:0005634">
    <property type="term" value="C:nucleus"/>
    <property type="evidence" value="ECO:0007669"/>
    <property type="project" value="TreeGrafter"/>
</dbReference>
<comment type="similarity">
    <text evidence="8">Belongs to the RNF181 family.</text>
</comment>
<dbReference type="GO" id="GO:0061630">
    <property type="term" value="F:ubiquitin protein ligase activity"/>
    <property type="evidence" value="ECO:0007669"/>
    <property type="project" value="UniProtKB-EC"/>
</dbReference>
<evidence type="ECO:0000256" key="4">
    <source>
        <dbReference type="ARBA" id="ARBA00022723"/>
    </source>
</evidence>
<keyword evidence="3" id="KW-0808">Transferase</keyword>
<evidence type="ECO:0000259" key="10">
    <source>
        <dbReference type="PROSITE" id="PS50089"/>
    </source>
</evidence>
<accession>A0A8I6S409</accession>
<evidence type="ECO:0000313" key="11">
    <source>
        <dbReference type="EnsemblMetazoa" id="XP_014252997.1"/>
    </source>
</evidence>
<dbReference type="SUPFAM" id="SSF57850">
    <property type="entry name" value="RING/U-box"/>
    <property type="match status" value="1"/>
</dbReference>
<reference evidence="11" key="1">
    <citation type="submission" date="2022-01" db="UniProtKB">
        <authorList>
            <consortium name="EnsemblMetazoa"/>
        </authorList>
    </citation>
    <scope>IDENTIFICATION</scope>
</reference>
<dbReference type="EnsemblMetazoa" id="XM_014397510.2">
    <property type="protein sequence ID" value="XP_014252996.1"/>
    <property type="gene ID" value="LOC106668604"/>
</dbReference>
<dbReference type="PANTHER" id="PTHR45931:SF3">
    <property type="entry name" value="RING ZINC FINGER-CONTAINING PROTEIN"/>
    <property type="match status" value="1"/>
</dbReference>
<feature type="domain" description="RING-type" evidence="10">
    <location>
        <begin position="63"/>
        <end position="104"/>
    </location>
</feature>
<evidence type="ECO:0000256" key="7">
    <source>
        <dbReference type="ARBA" id="ARBA00022833"/>
    </source>
</evidence>
<proteinExistence type="inferred from homology"/>
<dbReference type="Proteomes" id="UP000494040">
    <property type="component" value="Unassembled WGS sequence"/>
</dbReference>
<evidence type="ECO:0000256" key="1">
    <source>
        <dbReference type="ARBA" id="ARBA00000900"/>
    </source>
</evidence>
<dbReference type="Gene3D" id="3.30.40.10">
    <property type="entry name" value="Zinc/RING finger domain, C3HC4 (zinc finger)"/>
    <property type="match status" value="1"/>
</dbReference>
<evidence type="ECO:0000256" key="9">
    <source>
        <dbReference type="PROSITE-ProRule" id="PRU00175"/>
    </source>
</evidence>
<organism evidence="11 12">
    <name type="scientific">Cimex lectularius</name>
    <name type="common">Bed bug</name>
    <name type="synonym">Acanthia lectularia</name>
    <dbReference type="NCBI Taxonomy" id="79782"/>
    <lineage>
        <taxon>Eukaryota</taxon>
        <taxon>Metazoa</taxon>
        <taxon>Ecdysozoa</taxon>
        <taxon>Arthropoda</taxon>
        <taxon>Hexapoda</taxon>
        <taxon>Insecta</taxon>
        <taxon>Pterygota</taxon>
        <taxon>Neoptera</taxon>
        <taxon>Paraneoptera</taxon>
        <taxon>Hemiptera</taxon>
        <taxon>Heteroptera</taxon>
        <taxon>Panheteroptera</taxon>
        <taxon>Cimicomorpha</taxon>
        <taxon>Cimicidae</taxon>
        <taxon>Cimex</taxon>
    </lineage>
</organism>
<dbReference type="AlphaFoldDB" id="A0A8I6S409"/>
<evidence type="ECO:0000256" key="2">
    <source>
        <dbReference type="ARBA" id="ARBA00012483"/>
    </source>
</evidence>
<comment type="catalytic activity">
    <reaction evidence="1">
        <text>S-ubiquitinyl-[E2 ubiquitin-conjugating enzyme]-L-cysteine + [acceptor protein]-L-lysine = [E2 ubiquitin-conjugating enzyme]-L-cysteine + N(6)-ubiquitinyl-[acceptor protein]-L-lysine.</text>
        <dbReference type="EC" id="2.3.2.27"/>
    </reaction>
</comment>
<evidence type="ECO:0000256" key="5">
    <source>
        <dbReference type="ARBA" id="ARBA00022771"/>
    </source>
</evidence>
<sequence length="140" mass="16341">MASYFEEMGWTPLADGETPNHYWHLIRLLWDEAGESQRLPPPTSQEVIDNLPEATILKNDIQCTICLKKFEVGEKVKVLPCTHEFHAPCILPWLGKTSTCPLCRDYLKTDDEQYEEYKKAKIREKQRQEEIDALHNSMFS</sequence>
<evidence type="ECO:0000256" key="8">
    <source>
        <dbReference type="ARBA" id="ARBA00038197"/>
    </source>
</evidence>
<dbReference type="OMA" id="KKANSCP"/>
<dbReference type="InterPro" id="IPR013083">
    <property type="entry name" value="Znf_RING/FYVE/PHD"/>
</dbReference>
<dbReference type="GO" id="GO:0006511">
    <property type="term" value="P:ubiquitin-dependent protein catabolic process"/>
    <property type="evidence" value="ECO:0007669"/>
    <property type="project" value="TreeGrafter"/>
</dbReference>
<keyword evidence="7" id="KW-0862">Zinc</keyword>
<dbReference type="Pfam" id="PF13639">
    <property type="entry name" value="zf-RING_2"/>
    <property type="match status" value="1"/>
</dbReference>
<keyword evidence="5 9" id="KW-0863">Zinc-finger</keyword>
<protein>
    <recommendedName>
        <fullName evidence="2">RING-type E3 ubiquitin transferase</fullName>
        <ecNumber evidence="2">2.3.2.27</ecNumber>
    </recommendedName>
</protein>
<evidence type="ECO:0000256" key="3">
    <source>
        <dbReference type="ARBA" id="ARBA00022679"/>
    </source>
</evidence>
<evidence type="ECO:0000313" key="12">
    <source>
        <dbReference type="Proteomes" id="UP000494040"/>
    </source>
</evidence>
<dbReference type="PANTHER" id="PTHR45931">
    <property type="entry name" value="SI:CH211-59O9.10"/>
    <property type="match status" value="1"/>
</dbReference>